<evidence type="ECO:0000256" key="7">
    <source>
        <dbReference type="ARBA" id="ARBA00023136"/>
    </source>
</evidence>
<proteinExistence type="predicted"/>
<evidence type="ECO:0000256" key="3">
    <source>
        <dbReference type="ARBA" id="ARBA00022679"/>
    </source>
</evidence>
<dbReference type="GO" id="GO:0099621">
    <property type="term" value="F:undecaprenyl-phosphate 4-deoxy-4-formamido-L-arabinose transferase activity"/>
    <property type="evidence" value="ECO:0007669"/>
    <property type="project" value="TreeGrafter"/>
</dbReference>
<comment type="caution">
    <text evidence="10">The sequence shown here is derived from an EMBL/GenBank/DDBJ whole genome shotgun (WGS) entry which is preliminary data.</text>
</comment>
<keyword evidence="5" id="KW-0448">Lipopolysaccharide biosynthesis</keyword>
<dbReference type="PANTHER" id="PTHR48090:SF3">
    <property type="entry name" value="UNDECAPRENYL-PHOSPHATE 4-DEOXY-4-FORMAMIDO-L-ARABINOSE TRANSFERASE"/>
    <property type="match status" value="1"/>
</dbReference>
<evidence type="ECO:0000259" key="9">
    <source>
        <dbReference type="Pfam" id="PF00535"/>
    </source>
</evidence>
<dbReference type="InterPro" id="IPR025250">
    <property type="entry name" value="DUF4199"/>
</dbReference>
<dbReference type="PANTHER" id="PTHR48090">
    <property type="entry name" value="UNDECAPRENYL-PHOSPHATE 4-DEOXY-4-FORMAMIDO-L-ARABINOSE TRANSFERASE-RELATED"/>
    <property type="match status" value="1"/>
</dbReference>
<dbReference type="Pfam" id="PF00535">
    <property type="entry name" value="Glycos_transf_2"/>
    <property type="match status" value="2"/>
</dbReference>
<keyword evidence="1" id="KW-1003">Cell membrane</keyword>
<dbReference type="InterPro" id="IPR050256">
    <property type="entry name" value="Glycosyltransferase_2"/>
</dbReference>
<feature type="transmembrane region" description="Helical" evidence="8">
    <location>
        <begin position="80"/>
        <end position="103"/>
    </location>
</feature>
<sequence length="376" mass="41964">MEKSFNSIAWREAATGGFYMGLTYAILAIAGHLMRSHTGVASLAGALGFFSIAGFLYFYSSRMAALRGAAGFSFGQSMAFVLRMSLFAGILGGLGMFVLYKWIDPEFFRQQMDLAIATYVENGWDEKAVESAGTIAARMMGNPLFVVFSGVGTMIIYGGLLGLIVSLFVKRHGDPNNPNISIVVPLYNEEESLPELLAWIERVMAENRFSYEVIFVDDGSNDRSWKRNYGKSAGLYCGFEAARGDVVITMDADLQDSPDEIPELYRMVTEEGYDLVSGWKKRRFDPVGKTLPSKFFNGTARLASGIKLHDFNCGLKAYRNQVVKSIEVYGEMHRFIPFLAKQAGFKRIGEKVVHHRARKYGVSKFGWERMIKDIST</sequence>
<dbReference type="GO" id="GO:0005886">
    <property type="term" value="C:plasma membrane"/>
    <property type="evidence" value="ECO:0007669"/>
    <property type="project" value="TreeGrafter"/>
</dbReference>
<evidence type="ECO:0000256" key="4">
    <source>
        <dbReference type="ARBA" id="ARBA00022692"/>
    </source>
</evidence>
<evidence type="ECO:0000256" key="8">
    <source>
        <dbReference type="SAM" id="Phobius"/>
    </source>
</evidence>
<evidence type="ECO:0000256" key="2">
    <source>
        <dbReference type="ARBA" id="ARBA00022676"/>
    </source>
</evidence>
<feature type="domain" description="Glycosyltransferase 2-like" evidence="9">
    <location>
        <begin position="226"/>
        <end position="325"/>
    </location>
</feature>
<evidence type="ECO:0000256" key="5">
    <source>
        <dbReference type="ARBA" id="ARBA00022985"/>
    </source>
</evidence>
<feature type="transmembrane region" description="Helical" evidence="8">
    <location>
        <begin position="12"/>
        <end position="34"/>
    </location>
</feature>
<keyword evidence="4 8" id="KW-0812">Transmembrane</keyword>
<dbReference type="SUPFAM" id="SSF53448">
    <property type="entry name" value="Nucleotide-diphospho-sugar transferases"/>
    <property type="match status" value="1"/>
</dbReference>
<keyword evidence="7 8" id="KW-0472">Membrane</keyword>
<name>A0AAD2HAW7_9AGAR</name>
<evidence type="ECO:0000313" key="10">
    <source>
        <dbReference type="EMBL" id="CAK5273299.1"/>
    </source>
</evidence>
<keyword evidence="3" id="KW-0808">Transferase</keyword>
<dbReference type="InterPro" id="IPR001173">
    <property type="entry name" value="Glyco_trans_2-like"/>
</dbReference>
<dbReference type="CDD" id="cd04187">
    <property type="entry name" value="DPM1_like_bac"/>
    <property type="match status" value="1"/>
</dbReference>
<feature type="transmembrane region" description="Helical" evidence="8">
    <location>
        <begin position="144"/>
        <end position="169"/>
    </location>
</feature>
<dbReference type="Gene3D" id="3.90.550.10">
    <property type="entry name" value="Spore Coat Polysaccharide Biosynthesis Protein SpsA, Chain A"/>
    <property type="match status" value="1"/>
</dbReference>
<evidence type="ECO:0000256" key="6">
    <source>
        <dbReference type="ARBA" id="ARBA00022989"/>
    </source>
</evidence>
<dbReference type="EMBL" id="CAVNYO010000283">
    <property type="protein sequence ID" value="CAK5273299.1"/>
    <property type="molecule type" value="Genomic_DNA"/>
</dbReference>
<feature type="domain" description="Glycosyltransferase 2-like" evidence="9">
    <location>
        <begin position="181"/>
        <end position="225"/>
    </location>
</feature>
<dbReference type="Proteomes" id="UP001295794">
    <property type="component" value="Unassembled WGS sequence"/>
</dbReference>
<gene>
    <name evidence="10" type="ORF">MYCIT1_LOCUS19665</name>
</gene>
<keyword evidence="6 8" id="KW-1133">Transmembrane helix</keyword>
<accession>A0AAD2HAW7</accession>
<dbReference type="Pfam" id="PF13858">
    <property type="entry name" value="DUF4199"/>
    <property type="match status" value="1"/>
</dbReference>
<evidence type="ECO:0000313" key="11">
    <source>
        <dbReference type="Proteomes" id="UP001295794"/>
    </source>
</evidence>
<feature type="transmembrane region" description="Helical" evidence="8">
    <location>
        <begin position="40"/>
        <end position="59"/>
    </location>
</feature>
<reference evidence="10" key="1">
    <citation type="submission" date="2023-11" db="EMBL/GenBank/DDBJ databases">
        <authorList>
            <person name="De Vega J J."/>
            <person name="De Vega J J."/>
        </authorList>
    </citation>
    <scope>NUCLEOTIDE SEQUENCE</scope>
</reference>
<protein>
    <recommendedName>
        <fullName evidence="9">Glycosyltransferase 2-like domain-containing protein</fullName>
    </recommendedName>
</protein>
<evidence type="ECO:0000256" key="1">
    <source>
        <dbReference type="ARBA" id="ARBA00022475"/>
    </source>
</evidence>
<dbReference type="InterPro" id="IPR029044">
    <property type="entry name" value="Nucleotide-diphossugar_trans"/>
</dbReference>
<dbReference type="AlphaFoldDB" id="A0AAD2HAW7"/>
<keyword evidence="2" id="KW-0328">Glycosyltransferase</keyword>
<keyword evidence="11" id="KW-1185">Reference proteome</keyword>
<organism evidence="10 11">
    <name type="scientific">Mycena citricolor</name>
    <dbReference type="NCBI Taxonomy" id="2018698"/>
    <lineage>
        <taxon>Eukaryota</taxon>
        <taxon>Fungi</taxon>
        <taxon>Dikarya</taxon>
        <taxon>Basidiomycota</taxon>
        <taxon>Agaricomycotina</taxon>
        <taxon>Agaricomycetes</taxon>
        <taxon>Agaricomycetidae</taxon>
        <taxon>Agaricales</taxon>
        <taxon>Marasmiineae</taxon>
        <taxon>Mycenaceae</taxon>
        <taxon>Mycena</taxon>
    </lineage>
</organism>